<dbReference type="GO" id="GO:0016787">
    <property type="term" value="F:hydrolase activity"/>
    <property type="evidence" value="ECO:0007669"/>
    <property type="project" value="UniProtKB-KW"/>
</dbReference>
<dbReference type="Pfam" id="PF19018">
    <property type="entry name" value="Vanin_C"/>
    <property type="match status" value="1"/>
</dbReference>
<comment type="similarity">
    <text evidence="1">Belongs to the carbon-nitrogen hydrolase superfamily. BTD/VNN family.</text>
</comment>
<evidence type="ECO:0000256" key="3">
    <source>
        <dbReference type="SAM" id="Phobius"/>
    </source>
</evidence>
<evidence type="ECO:0000256" key="2">
    <source>
        <dbReference type="ARBA" id="ARBA00022801"/>
    </source>
</evidence>
<proteinExistence type="evidence at transcript level"/>
<dbReference type="AlphaFoldDB" id="A0A2Z5EQ41"/>
<keyword evidence="2" id="KW-0378">Hydrolase</keyword>
<dbReference type="PANTHER" id="PTHR10609:SF27">
    <property type="entry name" value="CN HYDROLASE DOMAIN-CONTAINING PROTEIN-RELATED"/>
    <property type="match status" value="1"/>
</dbReference>
<dbReference type="InterPro" id="IPR003010">
    <property type="entry name" value="C-N_Hydrolase"/>
</dbReference>
<organism evidence="5">
    <name type="scientific">Pterygioteuthis hoylei</name>
    <name type="common">Squid</name>
    <name type="synonym">Pterygioteuthis giardi hoylei</name>
    <dbReference type="NCBI Taxonomy" id="559549"/>
    <lineage>
        <taxon>Eukaryota</taxon>
        <taxon>Metazoa</taxon>
        <taxon>Spiralia</taxon>
        <taxon>Lophotrochozoa</taxon>
        <taxon>Mollusca</taxon>
        <taxon>Cephalopoda</taxon>
        <taxon>Coleoidea</taxon>
        <taxon>Decapodiformes</taxon>
        <taxon>Oegopsida</taxon>
        <taxon>Enoploteuthidae</taxon>
        <taxon>Pterygioteuthis</taxon>
    </lineage>
</organism>
<keyword evidence="3" id="KW-0812">Transmembrane</keyword>
<feature type="domain" description="CN hydrolase" evidence="4">
    <location>
        <begin position="39"/>
        <end position="336"/>
    </location>
</feature>
<keyword evidence="3" id="KW-1133">Transmembrane helix</keyword>
<evidence type="ECO:0000313" key="5">
    <source>
        <dbReference type="EMBL" id="AXB88456.1"/>
    </source>
</evidence>
<protein>
    <submittedName>
        <fullName evidence="5">Symplectin/biotinidase-like protein 2</fullName>
    </submittedName>
</protein>
<dbReference type="PANTHER" id="PTHR10609">
    <property type="entry name" value="BIOTINIDASE-RELATED"/>
    <property type="match status" value="1"/>
</dbReference>
<dbReference type="Gene3D" id="3.60.110.10">
    <property type="entry name" value="Carbon-nitrogen hydrolase"/>
    <property type="match status" value="1"/>
</dbReference>
<dbReference type="Pfam" id="PF00795">
    <property type="entry name" value="CN_hydrolase"/>
    <property type="match status" value="1"/>
</dbReference>
<dbReference type="PROSITE" id="PS50263">
    <property type="entry name" value="CN_HYDROLASE"/>
    <property type="match status" value="1"/>
</dbReference>
<evidence type="ECO:0000256" key="1">
    <source>
        <dbReference type="ARBA" id="ARBA00008225"/>
    </source>
</evidence>
<dbReference type="InterPro" id="IPR040154">
    <property type="entry name" value="Biotinidase/VNN"/>
</dbReference>
<keyword evidence="3" id="KW-0472">Membrane</keyword>
<name>A0A2Z5EQ41_PTEHO</name>
<dbReference type="InterPro" id="IPR043957">
    <property type="entry name" value="Vanin_C"/>
</dbReference>
<reference evidence="5" key="1">
    <citation type="journal article" date="2017" name="PeerJ">
        <title>Symplectin evolved from multiple duplications in bioluminescent squid.</title>
        <authorList>
            <person name="Francis W.R."/>
            <person name="Christianson L.M."/>
            <person name="Haddock S.H.D."/>
        </authorList>
    </citation>
    <scope>NUCLEOTIDE SEQUENCE</scope>
    <source>
        <strain evidence="5">9110X12</strain>
    </source>
</reference>
<dbReference type="InterPro" id="IPR036526">
    <property type="entry name" value="C-N_Hydrolase_sf"/>
</dbReference>
<dbReference type="EMBL" id="MF631041">
    <property type="protein sequence ID" value="AXB88456.1"/>
    <property type="molecule type" value="mRNA"/>
</dbReference>
<feature type="transmembrane region" description="Helical" evidence="3">
    <location>
        <begin position="509"/>
        <end position="527"/>
    </location>
</feature>
<dbReference type="SUPFAM" id="SSF56317">
    <property type="entry name" value="Carbon-nitrogen hydrolase"/>
    <property type="match status" value="1"/>
</dbReference>
<sequence length="532" mass="60541">MGTQGSYKFAITRRIPSLILFICWVLLYVFATTEADRSFSVYVFQSEFTFGGYPPSKREDAVKHMEGHIAKYEKEALKAKNKGSQLVVFPEYCLYADIQGFTRQSIELFLERIPDPKVNFNWAPCDLDSSDDIIIQRRFSCMAKKNNLYIVANVGEREDCNTDSDSRCPSDGRYQFNTNVVYSPNGTLVSRYRKKHLFYEPYFNEPEVAERGVFETPFGKFASIICFDIYYQDTLQDLINETGVRNIIFPNMWFNTPPLFNSVPFHASIAWATSINLISANLIMKNEPKNGIAARTGGSGLYHGADDDGGDGRYYTLYREGEYSGMMDNLKSDLPSRFAMVPPRKTPGHGQQKVTNLYVNGIVYNSVKLIDTNGSIGVCNGDFCCGLDYEFEYPPTGSITYWLATSEFHEFQACLVCALVYGKSWCESLPFDENVQFSTFKHLRMYANNFKTPFVFPQVVTVNRTYYVLDPSGYYKDGEINFRPHHPVHSMALIDRIYDAQTSGNSRPIIISIVLVVGMLVLSLLCVKPSYR</sequence>
<accession>A0A2Z5EQ41</accession>
<evidence type="ECO:0000259" key="4">
    <source>
        <dbReference type="PROSITE" id="PS50263"/>
    </source>
</evidence>